<dbReference type="Proteomes" id="UP000887540">
    <property type="component" value="Unplaced"/>
</dbReference>
<feature type="transmembrane region" description="Helical" evidence="1">
    <location>
        <begin position="66"/>
        <end position="87"/>
    </location>
</feature>
<proteinExistence type="predicted"/>
<feature type="transmembrane region" description="Helical" evidence="1">
    <location>
        <begin position="6"/>
        <end position="23"/>
    </location>
</feature>
<evidence type="ECO:0000313" key="2">
    <source>
        <dbReference type="Proteomes" id="UP000887540"/>
    </source>
</evidence>
<protein>
    <submittedName>
        <fullName evidence="3">Uncharacterized protein</fullName>
    </submittedName>
</protein>
<evidence type="ECO:0000313" key="3">
    <source>
        <dbReference type="WBParaSite" id="ACRNAN_scaffold6080.g15290.t1"/>
    </source>
</evidence>
<dbReference type="WBParaSite" id="ACRNAN_scaffold6080.g15290.t1">
    <property type="protein sequence ID" value="ACRNAN_scaffold6080.g15290.t1"/>
    <property type="gene ID" value="ACRNAN_scaffold6080.g15290"/>
</dbReference>
<feature type="transmembrane region" description="Helical" evidence="1">
    <location>
        <begin position="35"/>
        <end position="54"/>
    </location>
</feature>
<accession>A0A914E6E6</accession>
<keyword evidence="1" id="KW-0812">Transmembrane</keyword>
<keyword evidence="2" id="KW-1185">Reference proteome</keyword>
<evidence type="ECO:0000256" key="1">
    <source>
        <dbReference type="SAM" id="Phobius"/>
    </source>
</evidence>
<reference evidence="3" key="1">
    <citation type="submission" date="2022-11" db="UniProtKB">
        <authorList>
            <consortium name="WormBaseParasite"/>
        </authorList>
    </citation>
    <scope>IDENTIFICATION</scope>
</reference>
<keyword evidence="1" id="KW-0472">Membrane</keyword>
<dbReference type="AlphaFoldDB" id="A0A914E6E6"/>
<keyword evidence="1" id="KW-1133">Transmembrane helix</keyword>
<sequence>MEIPFFANFPILLLGSVAIKSMFNIDRNGMTINRSACYIMFGFTFCSMFTLLHYRNEPPTSYRWEVNLTIASEGFIAMLMAATTFYCRLQANIKKNDELARKVTEASLMKESSLLIRLANKKA</sequence>
<organism evidence="2 3">
    <name type="scientific">Acrobeloides nanus</name>
    <dbReference type="NCBI Taxonomy" id="290746"/>
    <lineage>
        <taxon>Eukaryota</taxon>
        <taxon>Metazoa</taxon>
        <taxon>Ecdysozoa</taxon>
        <taxon>Nematoda</taxon>
        <taxon>Chromadorea</taxon>
        <taxon>Rhabditida</taxon>
        <taxon>Tylenchina</taxon>
        <taxon>Cephalobomorpha</taxon>
        <taxon>Cephaloboidea</taxon>
        <taxon>Cephalobidae</taxon>
        <taxon>Acrobeloides</taxon>
    </lineage>
</organism>
<name>A0A914E6E6_9BILA</name>